<dbReference type="EMBL" id="JARJCW010000067">
    <property type="protein sequence ID" value="KAJ7199645.1"/>
    <property type="molecule type" value="Genomic_DNA"/>
</dbReference>
<feature type="region of interest" description="Disordered" evidence="1">
    <location>
        <begin position="50"/>
        <end position="78"/>
    </location>
</feature>
<feature type="region of interest" description="Disordered" evidence="1">
    <location>
        <begin position="86"/>
        <end position="105"/>
    </location>
</feature>
<reference evidence="2" key="1">
    <citation type="submission" date="2023-03" db="EMBL/GenBank/DDBJ databases">
        <title>Massive genome expansion in bonnet fungi (Mycena s.s.) driven by repeated elements and novel gene families across ecological guilds.</title>
        <authorList>
            <consortium name="Lawrence Berkeley National Laboratory"/>
            <person name="Harder C.B."/>
            <person name="Miyauchi S."/>
            <person name="Viragh M."/>
            <person name="Kuo A."/>
            <person name="Thoen E."/>
            <person name="Andreopoulos B."/>
            <person name="Lu D."/>
            <person name="Skrede I."/>
            <person name="Drula E."/>
            <person name="Henrissat B."/>
            <person name="Morin E."/>
            <person name="Kohler A."/>
            <person name="Barry K."/>
            <person name="LaButti K."/>
            <person name="Morin E."/>
            <person name="Salamov A."/>
            <person name="Lipzen A."/>
            <person name="Mereny Z."/>
            <person name="Hegedus B."/>
            <person name="Baldrian P."/>
            <person name="Stursova M."/>
            <person name="Weitz H."/>
            <person name="Taylor A."/>
            <person name="Grigoriev I.V."/>
            <person name="Nagy L.G."/>
            <person name="Martin F."/>
            <person name="Kauserud H."/>
        </authorList>
    </citation>
    <scope>NUCLEOTIDE SEQUENCE</scope>
    <source>
        <strain evidence="2">9144</strain>
    </source>
</reference>
<gene>
    <name evidence="2" type="ORF">GGX14DRAFT_572680</name>
</gene>
<feature type="compositionally biased region" description="Low complexity" evidence="1">
    <location>
        <begin position="94"/>
        <end position="105"/>
    </location>
</feature>
<feature type="region of interest" description="Disordered" evidence="1">
    <location>
        <begin position="169"/>
        <end position="190"/>
    </location>
</feature>
<organism evidence="2 3">
    <name type="scientific">Mycena pura</name>
    <dbReference type="NCBI Taxonomy" id="153505"/>
    <lineage>
        <taxon>Eukaryota</taxon>
        <taxon>Fungi</taxon>
        <taxon>Dikarya</taxon>
        <taxon>Basidiomycota</taxon>
        <taxon>Agaricomycotina</taxon>
        <taxon>Agaricomycetes</taxon>
        <taxon>Agaricomycetidae</taxon>
        <taxon>Agaricales</taxon>
        <taxon>Marasmiineae</taxon>
        <taxon>Mycenaceae</taxon>
        <taxon>Mycena</taxon>
    </lineage>
</organism>
<comment type="caution">
    <text evidence="2">The sequence shown here is derived from an EMBL/GenBank/DDBJ whole genome shotgun (WGS) entry which is preliminary data.</text>
</comment>
<evidence type="ECO:0000313" key="2">
    <source>
        <dbReference type="EMBL" id="KAJ7199645.1"/>
    </source>
</evidence>
<name>A0AAD6V813_9AGAR</name>
<feature type="compositionally biased region" description="Pro residues" evidence="1">
    <location>
        <begin position="176"/>
        <end position="189"/>
    </location>
</feature>
<evidence type="ECO:0000256" key="1">
    <source>
        <dbReference type="SAM" id="MobiDB-lite"/>
    </source>
</evidence>
<evidence type="ECO:0000313" key="3">
    <source>
        <dbReference type="Proteomes" id="UP001219525"/>
    </source>
</evidence>
<sequence length="397" mass="42507">MRTSPLCTPPPRPQTKHSAALPALKVSIVRDGKGGLSTHVDALTPLVVQPRQSQHAARDNYGAPVPGSQHARPLTRRTQQCAPCSLPPLRVDLSPPRASRPSSAARRPLIWPSALPATNTLRATRRSLHAGRPLSAARLLAARCSFPPPPAGRQLLLAPVPATCLRAEEQPIFDSRPPPPPRYSGPRPLPARRRPCTRRAILVTCASRRALLMLATCRPSLAACRPCGCRTARCTCTPYRTLTPATRVPAFFTGPALAGRCLMPAARRSPPPPAARRCPSSAARCPPLTTHCPPPLAGLSGRLPHASQFTEERTSVICHAALWSTCQRHWSLRTQAPADSANTAVKAAQGPSLFTMVVALQDSPADLQVTKEMAEGRVGGGHKLGINYMDFIKIKGA</sequence>
<protein>
    <submittedName>
        <fullName evidence="2">Uncharacterized protein</fullName>
    </submittedName>
</protein>
<keyword evidence="3" id="KW-1185">Reference proteome</keyword>
<dbReference type="Proteomes" id="UP001219525">
    <property type="component" value="Unassembled WGS sequence"/>
</dbReference>
<dbReference type="AlphaFoldDB" id="A0AAD6V813"/>
<proteinExistence type="predicted"/>
<accession>A0AAD6V813</accession>